<keyword evidence="1 2" id="KW-0597">Phosphoprotein</keyword>
<dbReference type="PANTHER" id="PTHR44591:SF3">
    <property type="entry name" value="RESPONSE REGULATORY DOMAIN-CONTAINING PROTEIN"/>
    <property type="match status" value="1"/>
</dbReference>
<proteinExistence type="predicted"/>
<feature type="modified residue" description="4-aspartylphosphate" evidence="2">
    <location>
        <position position="53"/>
    </location>
</feature>
<evidence type="ECO:0000259" key="3">
    <source>
        <dbReference type="PROSITE" id="PS50110"/>
    </source>
</evidence>
<organism evidence="4">
    <name type="scientific">Uncultured Desulfatiglans sp</name>
    <dbReference type="NCBI Taxonomy" id="1748965"/>
    <lineage>
        <taxon>Bacteria</taxon>
        <taxon>Pseudomonadati</taxon>
        <taxon>Thermodesulfobacteriota</taxon>
        <taxon>Desulfobacteria</taxon>
        <taxon>Desulfatiglandales</taxon>
        <taxon>Desulfatiglandaceae</taxon>
        <taxon>Desulfatiglans</taxon>
        <taxon>environmental samples</taxon>
    </lineage>
</organism>
<evidence type="ECO:0000256" key="2">
    <source>
        <dbReference type="PROSITE-ProRule" id="PRU00169"/>
    </source>
</evidence>
<dbReference type="SMART" id="SM00448">
    <property type="entry name" value="REC"/>
    <property type="match status" value="1"/>
</dbReference>
<feature type="domain" description="Response regulatory" evidence="3">
    <location>
        <begin position="4"/>
        <end position="120"/>
    </location>
</feature>
<gene>
    <name evidence="4" type="ORF">TRIP_B200596</name>
</gene>
<dbReference type="PROSITE" id="PS50110">
    <property type="entry name" value="RESPONSE_REGULATORY"/>
    <property type="match status" value="1"/>
</dbReference>
<dbReference type="Pfam" id="PF00072">
    <property type="entry name" value="Response_reg"/>
    <property type="match status" value="1"/>
</dbReference>
<accession>A0A653A343</accession>
<dbReference type="EMBL" id="UPXX01000013">
    <property type="protein sequence ID" value="VBB42456.1"/>
    <property type="molecule type" value="Genomic_DNA"/>
</dbReference>
<dbReference type="AlphaFoldDB" id="A0A653A343"/>
<dbReference type="Gene3D" id="3.40.50.2300">
    <property type="match status" value="1"/>
</dbReference>
<sequence length="247" mass="27379">MTHKVLTVDDSKTIRTIVKKAFKPYDCEMFEAENGVEGLAVAVKVQPDLIVLDLTMPVMNGLEMLEKLRDQQTFMAIPVIMLTAESGRENVIRIVKMGVKDYIVKPFKGEQLIERAEKILKLELKKDGDGEGLEVMNHIVTDGEFEIVLLSDKFSKPFQSALEEFLQKRIRRMKEGERKKVIFDLSTVSAVSVSLVKLLISLFSKCDAASCPYAVAANRGVAQEMKGLAELSSVAIAEGVDAAKQAI</sequence>
<dbReference type="InterPro" id="IPR036513">
    <property type="entry name" value="STAS_dom_sf"/>
</dbReference>
<dbReference type="InterPro" id="IPR001789">
    <property type="entry name" value="Sig_transdc_resp-reg_receiver"/>
</dbReference>
<name>A0A653A343_UNCDX</name>
<evidence type="ECO:0000256" key="1">
    <source>
        <dbReference type="ARBA" id="ARBA00022553"/>
    </source>
</evidence>
<dbReference type="PANTHER" id="PTHR44591">
    <property type="entry name" value="STRESS RESPONSE REGULATOR PROTEIN 1"/>
    <property type="match status" value="1"/>
</dbReference>
<protein>
    <submittedName>
        <fullName evidence="4">Chemotaxis protein CheY homolog (Modular protein)</fullName>
    </submittedName>
</protein>
<reference evidence="4" key="1">
    <citation type="submission" date="2018-07" db="EMBL/GenBank/DDBJ databases">
        <authorList>
            <consortium name="Genoscope - CEA"/>
            <person name="William W."/>
        </authorList>
    </citation>
    <scope>NUCLEOTIDE SEQUENCE</scope>
    <source>
        <strain evidence="4">IK1</strain>
    </source>
</reference>
<dbReference type="InterPro" id="IPR050595">
    <property type="entry name" value="Bact_response_regulator"/>
</dbReference>
<dbReference type="SUPFAM" id="SSF52172">
    <property type="entry name" value="CheY-like"/>
    <property type="match status" value="1"/>
</dbReference>
<dbReference type="Gene3D" id="3.30.750.24">
    <property type="entry name" value="STAS domain"/>
    <property type="match status" value="1"/>
</dbReference>
<dbReference type="InterPro" id="IPR011006">
    <property type="entry name" value="CheY-like_superfamily"/>
</dbReference>
<dbReference type="GO" id="GO:0000160">
    <property type="term" value="P:phosphorelay signal transduction system"/>
    <property type="evidence" value="ECO:0007669"/>
    <property type="project" value="InterPro"/>
</dbReference>
<evidence type="ECO:0000313" key="4">
    <source>
        <dbReference type="EMBL" id="VBB42456.1"/>
    </source>
</evidence>
<dbReference type="SUPFAM" id="SSF52091">
    <property type="entry name" value="SpoIIaa-like"/>
    <property type="match status" value="1"/>
</dbReference>